<feature type="transmembrane region" description="Helical" evidence="1">
    <location>
        <begin position="25"/>
        <end position="46"/>
    </location>
</feature>
<dbReference type="Proteomes" id="UP000218824">
    <property type="component" value="Chromosome"/>
</dbReference>
<dbReference type="PANTHER" id="PTHR34219">
    <property type="entry name" value="IRON-REGULATED INNER MEMBRANE PROTEIN-RELATED"/>
    <property type="match status" value="1"/>
</dbReference>
<dbReference type="RefSeq" id="WP_096378489.1">
    <property type="nucleotide sequence ID" value="NZ_AP014940.1"/>
</dbReference>
<organism evidence="2 3">
    <name type="scientific">Lysobacter enzymogenes</name>
    <dbReference type="NCBI Taxonomy" id="69"/>
    <lineage>
        <taxon>Bacteria</taxon>
        <taxon>Pseudomonadati</taxon>
        <taxon>Pseudomonadota</taxon>
        <taxon>Gammaproteobacteria</taxon>
        <taxon>Lysobacterales</taxon>
        <taxon>Lysobacteraceae</taxon>
        <taxon>Lysobacter</taxon>
    </lineage>
</organism>
<gene>
    <name evidence="2" type="ORF">LEN_2554</name>
</gene>
<keyword evidence="1" id="KW-0812">Transmembrane</keyword>
<feature type="transmembrane region" description="Helical" evidence="1">
    <location>
        <begin position="449"/>
        <end position="470"/>
    </location>
</feature>
<dbReference type="GeneID" id="83064401"/>
<keyword evidence="1" id="KW-1133">Transmembrane helix</keyword>
<name>A0AAU9ATV8_LYSEN</name>
<feature type="transmembrane region" description="Helical" evidence="1">
    <location>
        <begin position="384"/>
        <end position="411"/>
    </location>
</feature>
<evidence type="ECO:0000256" key="1">
    <source>
        <dbReference type="SAM" id="Phobius"/>
    </source>
</evidence>
<dbReference type="EMBL" id="AP014940">
    <property type="protein sequence ID" value="BAV98041.1"/>
    <property type="molecule type" value="Genomic_DNA"/>
</dbReference>
<accession>A0AAU9ATV8</accession>
<dbReference type="AlphaFoldDB" id="A0AAU9ATV8"/>
<dbReference type="KEGG" id="lem:LEN_2554"/>
<protein>
    <recommendedName>
        <fullName evidence="4">PepSY domain-containing protein</fullName>
    </recommendedName>
</protein>
<sequence>MSAKPAPAKPGSRGGTAGLLASHSWLGLIASWVLFLVFLAGAMTMFKREVDLWEKAPDYLGSHSRAVAGLDGVLAATQVPREVADPHIEVILPGRMSAYYQVFLYDDAGDFYRATAFHPVTGAQLPDPEATGLGEFFEEFHKELYLPGGHYLVGVASLLMFLGLLTGLVLHWPKLSLSALFAPRWGKPRLRWLDLHNSLGVLALPFHLLMAFTGTVFSLTLLLQVLMVFGRLQGDEQPLRELLFAPPLPIESAHAPAPARSIDALISKASQQWDMEPVRVSILHYGDRNAWLTVHGHGHGSLAQVGQASYRLDTGEPLRTLPPHAINALAHGNEVLHRLHYGDFGGFGLRLIYFLLAIATCVLIATGNLLWLEKRLSQRVRPRGLRWVAGLSVGACGGGMLALATVMLAARTLPVDVPARMDWVIGAFAAPLLAACALGVCSARPRRDLIVLLGIAGALFLLLPLLDWVLMGRALWAALVAGDAAPMATIELLCLALAAASLGTVRWLRRDPIRAATLSRPAAAAPGSG</sequence>
<evidence type="ECO:0000313" key="3">
    <source>
        <dbReference type="Proteomes" id="UP000218824"/>
    </source>
</evidence>
<dbReference type="InterPro" id="IPR005625">
    <property type="entry name" value="PepSY-ass_TM"/>
</dbReference>
<proteinExistence type="predicted"/>
<evidence type="ECO:0008006" key="4">
    <source>
        <dbReference type="Google" id="ProtNLM"/>
    </source>
</evidence>
<dbReference type="PANTHER" id="PTHR34219:SF3">
    <property type="entry name" value="BLL7967 PROTEIN"/>
    <property type="match status" value="1"/>
</dbReference>
<feature type="transmembrane region" description="Helical" evidence="1">
    <location>
        <begin position="351"/>
        <end position="372"/>
    </location>
</feature>
<feature type="transmembrane region" description="Helical" evidence="1">
    <location>
        <begin position="476"/>
        <end position="500"/>
    </location>
</feature>
<dbReference type="Pfam" id="PF03929">
    <property type="entry name" value="PepSY_TM"/>
    <property type="match status" value="1"/>
</dbReference>
<reference evidence="2 3" key="1">
    <citation type="journal article" date="2017" name="DNA Res.">
        <title>Complete genome sequence and expression profile of the commercial lytic enzyme producer Lysobacter enzymogenes M497-1.</title>
        <authorList>
            <person name="Takami H."/>
            <person name="Toyoda A."/>
            <person name="Uchiyama I."/>
            <person name="Itoh T."/>
            <person name="Takaki Y."/>
            <person name="Arai W."/>
            <person name="Nishi S."/>
            <person name="Kawai M."/>
            <person name="Shinya K."/>
            <person name="Ikeda H."/>
        </authorList>
    </citation>
    <scope>NUCLEOTIDE SEQUENCE [LARGE SCALE GENOMIC DNA]</scope>
    <source>
        <strain evidence="2 3">M497-1</strain>
    </source>
</reference>
<evidence type="ECO:0000313" key="2">
    <source>
        <dbReference type="EMBL" id="BAV98041.1"/>
    </source>
</evidence>
<feature type="transmembrane region" description="Helical" evidence="1">
    <location>
        <begin position="151"/>
        <end position="172"/>
    </location>
</feature>
<keyword evidence="1" id="KW-0472">Membrane</keyword>
<feature type="transmembrane region" description="Helical" evidence="1">
    <location>
        <begin position="423"/>
        <end position="442"/>
    </location>
</feature>